<dbReference type="STRING" id="65489.A0A0D3GGG3"/>
<dbReference type="Gramene" id="OBART06G14350.1">
    <property type="protein sequence ID" value="OBART06G14350.1"/>
    <property type="gene ID" value="OBART06G14350"/>
</dbReference>
<feature type="compositionally biased region" description="Pro residues" evidence="4">
    <location>
        <begin position="148"/>
        <end position="166"/>
    </location>
</feature>
<proteinExistence type="inferred from homology"/>
<dbReference type="GO" id="GO:0016042">
    <property type="term" value="P:lipid catabolic process"/>
    <property type="evidence" value="ECO:0007669"/>
    <property type="project" value="UniProtKB-KW"/>
</dbReference>
<keyword evidence="3" id="KW-0442">Lipid degradation</keyword>
<keyword evidence="2" id="KW-0378">Hydrolase</keyword>
<evidence type="ECO:0000256" key="2">
    <source>
        <dbReference type="ARBA" id="ARBA00022801"/>
    </source>
</evidence>
<dbReference type="GO" id="GO:0016787">
    <property type="term" value="F:hydrolase activity"/>
    <property type="evidence" value="ECO:0007669"/>
    <property type="project" value="UniProtKB-KW"/>
</dbReference>
<evidence type="ECO:0000256" key="3">
    <source>
        <dbReference type="ARBA" id="ARBA00022963"/>
    </source>
</evidence>
<feature type="region of interest" description="Disordered" evidence="4">
    <location>
        <begin position="145"/>
        <end position="204"/>
    </location>
</feature>
<reference evidence="5" key="2">
    <citation type="submission" date="2015-03" db="UniProtKB">
        <authorList>
            <consortium name="EnsemblPlants"/>
        </authorList>
    </citation>
    <scope>IDENTIFICATION</scope>
</reference>
<reference evidence="5" key="1">
    <citation type="journal article" date="2009" name="Rice">
        <title>De Novo Next Generation Sequencing of Plant Genomes.</title>
        <authorList>
            <person name="Rounsley S."/>
            <person name="Marri P.R."/>
            <person name="Yu Y."/>
            <person name="He R."/>
            <person name="Sisneros N."/>
            <person name="Goicoechea J.L."/>
            <person name="Lee S.J."/>
            <person name="Angelova A."/>
            <person name="Kudrna D."/>
            <person name="Luo M."/>
            <person name="Affourtit J."/>
            <person name="Desany B."/>
            <person name="Knight J."/>
            <person name="Niazi F."/>
            <person name="Egholm M."/>
            <person name="Wing R.A."/>
        </authorList>
    </citation>
    <scope>NUCLEOTIDE SEQUENCE [LARGE SCALE GENOMIC DNA]</scope>
    <source>
        <strain evidence="5">cv. IRGC 105608</strain>
    </source>
</reference>
<dbReference type="PANTHER" id="PTHR32241:SF4">
    <property type="entry name" value="OS12G0611300 PROTEIN"/>
    <property type="match status" value="1"/>
</dbReference>
<feature type="compositionally biased region" description="Low complexity" evidence="4">
    <location>
        <begin position="106"/>
        <end position="119"/>
    </location>
</feature>
<evidence type="ECO:0000256" key="1">
    <source>
        <dbReference type="ARBA" id="ARBA00010240"/>
    </source>
</evidence>
<dbReference type="HOGENOM" id="CLU_1099938_0_0_1"/>
<dbReference type="PaxDb" id="65489-OBART06G14350.1"/>
<accession>A0A0D3GGG3</accession>
<keyword evidence="3" id="KW-0443">Lipid metabolism</keyword>
<evidence type="ECO:0000313" key="5">
    <source>
        <dbReference type="EnsemblPlants" id="OBART06G14350.1"/>
    </source>
</evidence>
<dbReference type="Proteomes" id="UP000026960">
    <property type="component" value="Chromosome 6"/>
</dbReference>
<dbReference type="EnsemblPlants" id="OBART06G14350.1">
    <property type="protein sequence ID" value="OBART06G14350.1"/>
    <property type="gene ID" value="OBART06G14350"/>
</dbReference>
<dbReference type="AlphaFoldDB" id="A0A0D3GGG3"/>
<keyword evidence="6" id="KW-1185">Reference proteome</keyword>
<protein>
    <submittedName>
        <fullName evidence="5">Uncharacterized protein</fullName>
    </submittedName>
</protein>
<evidence type="ECO:0000256" key="4">
    <source>
        <dbReference type="SAM" id="MobiDB-lite"/>
    </source>
</evidence>
<sequence length="253" mass="27053">MAAGQVQGADRWPRYMAADALAFVAASLGKGRWYGGGGRRRWVAERSSLRRVFGTGTLRDTVAPLLVPCYDLATAASFLLSRAGAVPLLPRRHRREDSFDFNGRQPLSPLSSPSPTSSPNDTIQNTARDYAVCLLEFAIGCATSSSPARPPLPPPRLDPSLPPPASRPSHGRCTPTLFRTSADGREDDELDNGKGKQQKTAVHSATVPPATFPHRGCCSRACRCSRSLLISTADDLLSLLDNNPFPTTANAAG</sequence>
<dbReference type="PANTHER" id="PTHR32241">
    <property type="entry name" value="PATATIN-LIKE PROTEIN 6"/>
    <property type="match status" value="1"/>
</dbReference>
<organism evidence="5">
    <name type="scientific">Oryza barthii</name>
    <dbReference type="NCBI Taxonomy" id="65489"/>
    <lineage>
        <taxon>Eukaryota</taxon>
        <taxon>Viridiplantae</taxon>
        <taxon>Streptophyta</taxon>
        <taxon>Embryophyta</taxon>
        <taxon>Tracheophyta</taxon>
        <taxon>Spermatophyta</taxon>
        <taxon>Magnoliopsida</taxon>
        <taxon>Liliopsida</taxon>
        <taxon>Poales</taxon>
        <taxon>Poaceae</taxon>
        <taxon>BOP clade</taxon>
        <taxon>Oryzoideae</taxon>
        <taxon>Oryzeae</taxon>
        <taxon>Oryzinae</taxon>
        <taxon>Oryza</taxon>
    </lineage>
</organism>
<evidence type="ECO:0000313" key="6">
    <source>
        <dbReference type="Proteomes" id="UP000026960"/>
    </source>
</evidence>
<name>A0A0D3GGG3_9ORYZ</name>
<feature type="region of interest" description="Disordered" evidence="4">
    <location>
        <begin position="97"/>
        <end position="123"/>
    </location>
</feature>
<comment type="similarity">
    <text evidence="1">Belongs to the patatin family.</text>
</comment>